<keyword evidence="4" id="KW-1185">Reference proteome</keyword>
<dbReference type="OrthoDB" id="162199at2759"/>
<organism evidence="3 4">
    <name type="scientific">Plasmopara halstedii</name>
    <name type="common">Downy mildew of sunflower</name>
    <dbReference type="NCBI Taxonomy" id="4781"/>
    <lineage>
        <taxon>Eukaryota</taxon>
        <taxon>Sar</taxon>
        <taxon>Stramenopiles</taxon>
        <taxon>Oomycota</taxon>
        <taxon>Peronosporomycetes</taxon>
        <taxon>Peronosporales</taxon>
        <taxon>Peronosporaceae</taxon>
        <taxon>Plasmopara</taxon>
    </lineage>
</organism>
<evidence type="ECO:0000313" key="4">
    <source>
        <dbReference type="Proteomes" id="UP000054928"/>
    </source>
</evidence>
<proteinExistence type="predicted"/>
<protein>
    <submittedName>
        <fullName evidence="3">Uncharacterized protein</fullName>
    </submittedName>
</protein>
<reference evidence="4" key="1">
    <citation type="submission" date="2014-09" db="EMBL/GenBank/DDBJ databases">
        <authorList>
            <person name="Sharma Rahul"/>
            <person name="Thines Marco"/>
        </authorList>
    </citation>
    <scope>NUCLEOTIDE SEQUENCE [LARGE SCALE GENOMIC DNA]</scope>
</reference>
<dbReference type="Proteomes" id="UP000054928">
    <property type="component" value="Unassembled WGS sequence"/>
</dbReference>
<keyword evidence="2" id="KW-0472">Membrane</keyword>
<dbReference type="EMBL" id="CCYD01000349">
    <property type="protein sequence ID" value="CEG39048.1"/>
    <property type="molecule type" value="Genomic_DNA"/>
</dbReference>
<name>A0A0P1AEN4_PLAHL</name>
<evidence type="ECO:0000256" key="1">
    <source>
        <dbReference type="SAM" id="MobiDB-lite"/>
    </source>
</evidence>
<evidence type="ECO:0000256" key="2">
    <source>
        <dbReference type="SAM" id="Phobius"/>
    </source>
</evidence>
<accession>A0A0P1AEN4</accession>
<sequence>MHLRMIAMQRCIDCPIYMVRPGKFGTRQMKKDKAVIVGFGISLVGIASVLGIYLPRYSTMARQGRERTLRNRGLAENSATERMVEKPSSSMWKNIDKRRRE</sequence>
<evidence type="ECO:0000313" key="3">
    <source>
        <dbReference type="EMBL" id="CEG39048.1"/>
    </source>
</evidence>
<dbReference type="AlphaFoldDB" id="A0A0P1AEN4"/>
<feature type="region of interest" description="Disordered" evidence="1">
    <location>
        <begin position="71"/>
        <end position="101"/>
    </location>
</feature>
<dbReference type="GeneID" id="36404167"/>
<feature type="transmembrane region" description="Helical" evidence="2">
    <location>
        <begin position="34"/>
        <end position="54"/>
    </location>
</feature>
<keyword evidence="2" id="KW-1133">Transmembrane helix</keyword>
<dbReference type="RefSeq" id="XP_024575417.1">
    <property type="nucleotide sequence ID" value="XM_024724552.1"/>
</dbReference>
<keyword evidence="2" id="KW-0812">Transmembrane</keyword>